<accession>A0A0J7IKH3</accession>
<dbReference type="PATRIC" id="fig|558151.6.peg.529"/>
<dbReference type="STRING" id="558151.ACM46_02545"/>
<name>A0A0J7IKH3_9FLAO</name>
<protein>
    <submittedName>
        <fullName evidence="1">Sporulation protein</fullName>
    </submittedName>
</protein>
<dbReference type="EMBL" id="LFND01000001">
    <property type="protein sequence ID" value="KMQ66434.1"/>
    <property type="molecule type" value="Genomic_DNA"/>
</dbReference>
<proteinExistence type="predicted"/>
<dbReference type="RefSeq" id="WP_048505032.1">
    <property type="nucleotide sequence ID" value="NZ_LFND01000001.1"/>
</dbReference>
<dbReference type="Proteomes" id="UP000036261">
    <property type="component" value="Unassembled WGS sequence"/>
</dbReference>
<sequence length="182" mass="20493">MRNLIKIFSIVSLFGFYSVEAQQVVQRDTLSGTELIMTMDSKVNAALEGIEDKCSKTTGGNIVRENNTDSGIVTPTKPPKIYVPSRELSNAEICRKNPRILGFKIQITTVKSNEEANEVKAYFRKRFPNLKVETDASLRPNYKILAGSYFTKQSASSDLSKIREYFKSAIAVQYRIFCSEAK</sequence>
<evidence type="ECO:0000313" key="1">
    <source>
        <dbReference type="EMBL" id="KMQ66434.1"/>
    </source>
</evidence>
<evidence type="ECO:0000313" key="2">
    <source>
        <dbReference type="Proteomes" id="UP000036261"/>
    </source>
</evidence>
<keyword evidence="2" id="KW-1185">Reference proteome</keyword>
<dbReference type="OrthoDB" id="2473397at2"/>
<reference evidence="1 2" key="1">
    <citation type="journal article" date="2013" name="Int. J. Syst. Evol. Microbiol.">
        <title>Chryseobacterium angstadtii sp. nov., isolated from a newt tank.</title>
        <authorList>
            <person name="Kirk K.E."/>
            <person name="Hoffman J.A."/>
            <person name="Smith K.A."/>
            <person name="Strahan B.L."/>
            <person name="Failor K.C."/>
            <person name="Krebs J.E."/>
            <person name="Gale A.N."/>
            <person name="Do T.D."/>
            <person name="Sontag T.C."/>
            <person name="Batties A.M."/>
            <person name="Mistiszyn K."/>
            <person name="Newman J.D."/>
        </authorList>
    </citation>
    <scope>NUCLEOTIDE SEQUENCE [LARGE SCALE GENOMIC DNA]</scope>
    <source>
        <strain evidence="1 2">KM</strain>
    </source>
</reference>
<organism evidence="1 2">
    <name type="scientific">Chryseobacterium angstadtii</name>
    <dbReference type="NCBI Taxonomy" id="558151"/>
    <lineage>
        <taxon>Bacteria</taxon>
        <taxon>Pseudomonadati</taxon>
        <taxon>Bacteroidota</taxon>
        <taxon>Flavobacteriia</taxon>
        <taxon>Flavobacteriales</taxon>
        <taxon>Weeksellaceae</taxon>
        <taxon>Chryseobacterium group</taxon>
        <taxon>Chryseobacterium</taxon>
    </lineage>
</organism>
<gene>
    <name evidence="1" type="ORF">ACM46_02545</name>
</gene>
<comment type="caution">
    <text evidence="1">The sequence shown here is derived from an EMBL/GenBank/DDBJ whole genome shotgun (WGS) entry which is preliminary data.</text>
</comment>
<dbReference type="AlphaFoldDB" id="A0A0J7IKH3"/>